<feature type="transmembrane region" description="Helical" evidence="10">
    <location>
        <begin position="136"/>
        <end position="162"/>
    </location>
</feature>
<dbReference type="PANTHER" id="PTHR21137:SF35">
    <property type="entry name" value="ODORANT RECEPTOR 19A-RELATED"/>
    <property type="match status" value="1"/>
</dbReference>
<evidence type="ECO:0000256" key="4">
    <source>
        <dbReference type="ARBA" id="ARBA00022692"/>
    </source>
</evidence>
<accession>A0A3F2ZEN2</accession>
<name>A0A3F2ZEN2_PHLPP</name>
<evidence type="ECO:0000256" key="2">
    <source>
        <dbReference type="ARBA" id="ARBA00022475"/>
    </source>
</evidence>
<reference evidence="11" key="1">
    <citation type="submission" date="2022-08" db="UniProtKB">
        <authorList>
            <consortium name="EnsemblMetazoa"/>
        </authorList>
    </citation>
    <scope>IDENTIFICATION</scope>
    <source>
        <strain evidence="11">Israel</strain>
    </source>
</reference>
<evidence type="ECO:0000313" key="11">
    <source>
        <dbReference type="EnsemblMetazoa" id="PPAI013290-PA"/>
    </source>
</evidence>
<keyword evidence="5 10" id="KW-0552">Olfaction</keyword>
<dbReference type="GO" id="GO:0005886">
    <property type="term" value="C:plasma membrane"/>
    <property type="evidence" value="ECO:0007669"/>
    <property type="project" value="UniProtKB-SubCell"/>
</dbReference>
<dbReference type="GO" id="GO:0004984">
    <property type="term" value="F:olfactory receptor activity"/>
    <property type="evidence" value="ECO:0007669"/>
    <property type="project" value="InterPro"/>
</dbReference>
<keyword evidence="2" id="KW-1003">Cell membrane</keyword>
<dbReference type="EMBL" id="AJVK01031391">
    <property type="status" value="NOT_ANNOTATED_CDS"/>
    <property type="molecule type" value="Genomic_DNA"/>
</dbReference>
<keyword evidence="9 10" id="KW-0807">Transducer</keyword>
<evidence type="ECO:0000313" key="12">
    <source>
        <dbReference type="Proteomes" id="UP000092462"/>
    </source>
</evidence>
<dbReference type="InterPro" id="IPR004117">
    <property type="entry name" value="7tm6_olfct_rcpt"/>
</dbReference>
<feature type="transmembrane region" description="Helical" evidence="10">
    <location>
        <begin position="353"/>
        <end position="373"/>
    </location>
</feature>
<keyword evidence="3 10" id="KW-0716">Sensory transduction</keyword>
<dbReference type="GO" id="GO:0005549">
    <property type="term" value="F:odorant binding"/>
    <property type="evidence" value="ECO:0007669"/>
    <property type="project" value="InterPro"/>
</dbReference>
<evidence type="ECO:0000256" key="7">
    <source>
        <dbReference type="ARBA" id="ARBA00023136"/>
    </source>
</evidence>
<organism evidence="11 12">
    <name type="scientific">Phlebotomus papatasi</name>
    <name type="common">Sandfly</name>
    <dbReference type="NCBI Taxonomy" id="29031"/>
    <lineage>
        <taxon>Eukaryota</taxon>
        <taxon>Metazoa</taxon>
        <taxon>Ecdysozoa</taxon>
        <taxon>Arthropoda</taxon>
        <taxon>Hexapoda</taxon>
        <taxon>Insecta</taxon>
        <taxon>Pterygota</taxon>
        <taxon>Neoptera</taxon>
        <taxon>Endopterygota</taxon>
        <taxon>Diptera</taxon>
        <taxon>Nematocera</taxon>
        <taxon>Psychodoidea</taxon>
        <taxon>Psychodidae</taxon>
        <taxon>Phlebotomus</taxon>
        <taxon>Phlebotomus</taxon>
    </lineage>
</organism>
<dbReference type="Pfam" id="PF02949">
    <property type="entry name" value="7tm_6"/>
    <property type="match status" value="1"/>
</dbReference>
<dbReference type="VEuPathDB" id="VectorBase:PPAI013290"/>
<feature type="transmembrane region" description="Helical" evidence="10">
    <location>
        <begin position="41"/>
        <end position="61"/>
    </location>
</feature>
<evidence type="ECO:0000256" key="9">
    <source>
        <dbReference type="ARBA" id="ARBA00023224"/>
    </source>
</evidence>
<evidence type="ECO:0000256" key="10">
    <source>
        <dbReference type="RuleBase" id="RU351113"/>
    </source>
</evidence>
<feature type="transmembrane region" description="Helical" evidence="10">
    <location>
        <begin position="279"/>
        <end position="304"/>
    </location>
</feature>
<comment type="subcellular location">
    <subcellularLocation>
        <location evidence="1 10">Cell membrane</location>
        <topology evidence="1 10">Multi-pass membrane protein</topology>
    </subcellularLocation>
</comment>
<keyword evidence="12" id="KW-1185">Reference proteome</keyword>
<dbReference type="Proteomes" id="UP000092462">
    <property type="component" value="Unassembled WGS sequence"/>
</dbReference>
<keyword evidence="6 10" id="KW-1133">Transmembrane helix</keyword>
<keyword evidence="4 10" id="KW-0812">Transmembrane</keyword>
<keyword evidence="8 10" id="KW-0675">Receptor</keyword>
<dbReference type="EnsemblMetazoa" id="PPAI013290-RA">
    <property type="protein sequence ID" value="PPAI013290-PA"/>
    <property type="gene ID" value="PPAI013290"/>
</dbReference>
<evidence type="ECO:0000256" key="6">
    <source>
        <dbReference type="ARBA" id="ARBA00022989"/>
    </source>
</evidence>
<dbReference type="PANTHER" id="PTHR21137">
    <property type="entry name" value="ODORANT RECEPTOR"/>
    <property type="match status" value="1"/>
</dbReference>
<dbReference type="VEuPathDB" id="VectorBase:PPAPM1_012091"/>
<evidence type="ECO:0000256" key="1">
    <source>
        <dbReference type="ARBA" id="ARBA00004651"/>
    </source>
</evidence>
<feature type="transmembrane region" description="Helical" evidence="10">
    <location>
        <begin position="251"/>
        <end position="273"/>
    </location>
</feature>
<feature type="transmembrane region" description="Helical" evidence="10">
    <location>
        <begin position="182"/>
        <end position="207"/>
    </location>
</feature>
<sequence>MVDYVECYPEYLELEDQMRYLITILKFSFLKINFLHGFEEYILPILQIYALISTVFSMVIYDRNVTLFGINSLTICAILQLLSKMYSTVFKTNDINELFLFIQQVHQVHKIEFKTHFIATDLEKILRIIKLVLRKFLIPVWGISGFAFNLYCMYYDIILFSIPGIVPQDTQRSVYQHIHQFVVMLQLHINLVVVDVILITFGLYFVAITNIFDHMIRNLDNLDPSNITSYLVYIYEFHCKLLKRYEILNEVFGYVFTIQTATSVVFILFMIFLLRGDEFMVFVPLSMAIFTQFGIFCIFGEFLFSKTEGIATEIYQSKWYEFSIKEQKMLLMMMYMAKRPFALKAAGMYNVNLLMFIQVFKAGFSFCALLYTFA</sequence>
<protein>
    <recommendedName>
        <fullName evidence="10">Odorant receptor</fullName>
    </recommendedName>
</protein>
<feature type="transmembrane region" description="Helical" evidence="10">
    <location>
        <begin position="67"/>
        <end position="83"/>
    </location>
</feature>
<dbReference type="AlphaFoldDB" id="A0A3F2ZEN2"/>
<evidence type="ECO:0000256" key="5">
    <source>
        <dbReference type="ARBA" id="ARBA00022725"/>
    </source>
</evidence>
<proteinExistence type="inferred from homology"/>
<evidence type="ECO:0000256" key="3">
    <source>
        <dbReference type="ARBA" id="ARBA00022606"/>
    </source>
</evidence>
<keyword evidence="7 10" id="KW-0472">Membrane</keyword>
<evidence type="ECO:0000256" key="8">
    <source>
        <dbReference type="ARBA" id="ARBA00023170"/>
    </source>
</evidence>
<dbReference type="GO" id="GO:0007165">
    <property type="term" value="P:signal transduction"/>
    <property type="evidence" value="ECO:0007669"/>
    <property type="project" value="UniProtKB-KW"/>
</dbReference>
<comment type="similarity">
    <text evidence="10">Belongs to the insect chemoreceptor superfamily. Heteromeric odorant receptor channel (TC 1.A.69) family.</text>
</comment>